<dbReference type="AlphaFoldDB" id="A0AAE0SHT8"/>
<sequence length="346" mass="39493">MMQYYVIVSMNLKAVCKNQRSVIILDRLKDFDSGILVLENWLEGVKVITSATRYYYELLNKAMETELTLDKLLSNYVTKRTICIIKEGKVSIYEDDIFDYYERAIRREFSSYVELKVLGNKLKTGGCKMYVEHLSRTWKDKIDVLGSRPVEWNSNKDLVIKSTKNLDLVQGLMMNEDHERAVNHSLDYCIANLVQPDGTSRADISSLGSGTRYPTVDETIPNSHSSSHENTQLENSWETEPQINLQTDHYSLQMSLSSDSGSSVHVEPIANQNSSNVRVRPLSRGNDINSNVLLLNEGSNRESTQRPQHPLFQEYIKRVASYATFRQFALFDTDALARAGFYNTAT</sequence>
<accession>A0AAE0SHT8</accession>
<keyword evidence="3" id="KW-1185">Reference proteome</keyword>
<dbReference type="Proteomes" id="UP001195483">
    <property type="component" value="Unassembled WGS sequence"/>
</dbReference>
<dbReference type="EMBL" id="JAEAOA010000063">
    <property type="protein sequence ID" value="KAK3592209.1"/>
    <property type="molecule type" value="Genomic_DNA"/>
</dbReference>
<comment type="caution">
    <text evidence="2">The sequence shown here is derived from an EMBL/GenBank/DDBJ whole genome shotgun (WGS) entry which is preliminary data.</text>
</comment>
<reference evidence="2" key="2">
    <citation type="journal article" date="2021" name="Genome Biol. Evol.">
        <title>Developing a high-quality reference genome for a parasitic bivalve with doubly uniparental inheritance (Bivalvia: Unionida).</title>
        <authorList>
            <person name="Smith C.H."/>
        </authorList>
    </citation>
    <scope>NUCLEOTIDE SEQUENCE</scope>
    <source>
        <strain evidence="2">CHS0354</strain>
        <tissue evidence="2">Mantle</tissue>
    </source>
</reference>
<evidence type="ECO:0000256" key="1">
    <source>
        <dbReference type="SAM" id="MobiDB-lite"/>
    </source>
</evidence>
<feature type="region of interest" description="Disordered" evidence="1">
    <location>
        <begin position="218"/>
        <end position="237"/>
    </location>
</feature>
<name>A0AAE0SHT8_9BIVA</name>
<feature type="compositionally biased region" description="Polar residues" evidence="1">
    <location>
        <begin position="220"/>
        <end position="237"/>
    </location>
</feature>
<reference evidence="2" key="1">
    <citation type="journal article" date="2021" name="Genome Biol. Evol.">
        <title>A High-Quality Reference Genome for a Parasitic Bivalve with Doubly Uniparental Inheritance (Bivalvia: Unionida).</title>
        <authorList>
            <person name="Smith C.H."/>
        </authorList>
    </citation>
    <scope>NUCLEOTIDE SEQUENCE</scope>
    <source>
        <strain evidence="2">CHS0354</strain>
    </source>
</reference>
<protein>
    <submittedName>
        <fullName evidence="2">Uncharacterized protein</fullName>
    </submittedName>
</protein>
<organism evidence="2 3">
    <name type="scientific">Potamilus streckersoni</name>
    <dbReference type="NCBI Taxonomy" id="2493646"/>
    <lineage>
        <taxon>Eukaryota</taxon>
        <taxon>Metazoa</taxon>
        <taxon>Spiralia</taxon>
        <taxon>Lophotrochozoa</taxon>
        <taxon>Mollusca</taxon>
        <taxon>Bivalvia</taxon>
        <taxon>Autobranchia</taxon>
        <taxon>Heteroconchia</taxon>
        <taxon>Palaeoheterodonta</taxon>
        <taxon>Unionida</taxon>
        <taxon>Unionoidea</taxon>
        <taxon>Unionidae</taxon>
        <taxon>Ambleminae</taxon>
        <taxon>Lampsilini</taxon>
        <taxon>Potamilus</taxon>
    </lineage>
</organism>
<gene>
    <name evidence="2" type="ORF">CHS0354_000219</name>
</gene>
<evidence type="ECO:0000313" key="3">
    <source>
        <dbReference type="Proteomes" id="UP001195483"/>
    </source>
</evidence>
<reference evidence="2" key="3">
    <citation type="submission" date="2023-05" db="EMBL/GenBank/DDBJ databases">
        <authorList>
            <person name="Smith C.H."/>
        </authorList>
    </citation>
    <scope>NUCLEOTIDE SEQUENCE</scope>
    <source>
        <strain evidence="2">CHS0354</strain>
        <tissue evidence="2">Mantle</tissue>
    </source>
</reference>
<proteinExistence type="predicted"/>
<evidence type="ECO:0000313" key="2">
    <source>
        <dbReference type="EMBL" id="KAK3592209.1"/>
    </source>
</evidence>